<accession>A0ABY4QZ10</accession>
<dbReference type="Proteomes" id="UP001056336">
    <property type="component" value="Chromosome"/>
</dbReference>
<gene>
    <name evidence="1" type="primary">thiS</name>
    <name evidence="1" type="ORF">M6D93_17565</name>
</gene>
<dbReference type="PANTHER" id="PTHR34472">
    <property type="entry name" value="SULFUR CARRIER PROTEIN THIS"/>
    <property type="match status" value="1"/>
</dbReference>
<sequence>MQLIVNGSPREIEDGSRLNVLVEAVSDRPSGIAVALNSEVVPRSVWADTALSAGDRVDVVTAVQGG</sequence>
<keyword evidence="2" id="KW-1185">Reference proteome</keyword>
<dbReference type="EMBL" id="CP097332">
    <property type="protein sequence ID" value="UQX88081.1"/>
    <property type="molecule type" value="Genomic_DNA"/>
</dbReference>
<name>A0ABY4QZ10_9ACTN</name>
<dbReference type="InterPro" id="IPR012675">
    <property type="entry name" value="Beta-grasp_dom_sf"/>
</dbReference>
<dbReference type="InterPro" id="IPR010035">
    <property type="entry name" value="Thi_S"/>
</dbReference>
<reference evidence="1" key="2">
    <citation type="submission" date="2022-05" db="EMBL/GenBank/DDBJ databases">
        <authorList>
            <person name="Kim J.-S."/>
            <person name="Lee K."/>
            <person name="Suh M."/>
            <person name="Eom M."/>
            <person name="Kim J.-S."/>
            <person name="Kim D.-S."/>
            <person name="Ko S.-H."/>
            <person name="Shin Y."/>
            <person name="Lee J.-S."/>
        </authorList>
    </citation>
    <scope>NUCLEOTIDE SEQUENCE</scope>
    <source>
        <strain evidence="1">N237</strain>
    </source>
</reference>
<organism evidence="1 2">
    <name type="scientific">Jatrophihabitans telluris</name>
    <dbReference type="NCBI Taxonomy" id="2038343"/>
    <lineage>
        <taxon>Bacteria</taxon>
        <taxon>Bacillati</taxon>
        <taxon>Actinomycetota</taxon>
        <taxon>Actinomycetes</taxon>
        <taxon>Jatrophihabitantales</taxon>
        <taxon>Jatrophihabitantaceae</taxon>
        <taxon>Jatrophihabitans</taxon>
    </lineage>
</organism>
<dbReference type="InterPro" id="IPR003749">
    <property type="entry name" value="ThiS/MoaD-like"/>
</dbReference>
<dbReference type="Pfam" id="PF02597">
    <property type="entry name" value="ThiS"/>
    <property type="match status" value="1"/>
</dbReference>
<evidence type="ECO:0000313" key="2">
    <source>
        <dbReference type="Proteomes" id="UP001056336"/>
    </source>
</evidence>
<dbReference type="SUPFAM" id="SSF54285">
    <property type="entry name" value="MoaD/ThiS"/>
    <property type="match status" value="1"/>
</dbReference>
<evidence type="ECO:0000313" key="1">
    <source>
        <dbReference type="EMBL" id="UQX88081.1"/>
    </source>
</evidence>
<proteinExistence type="predicted"/>
<dbReference type="RefSeq" id="WP_249771232.1">
    <property type="nucleotide sequence ID" value="NZ_CP097332.1"/>
</dbReference>
<dbReference type="PANTHER" id="PTHR34472:SF1">
    <property type="entry name" value="SULFUR CARRIER PROTEIN THIS"/>
    <property type="match status" value="1"/>
</dbReference>
<dbReference type="CDD" id="cd00565">
    <property type="entry name" value="Ubl_ThiS"/>
    <property type="match status" value="1"/>
</dbReference>
<dbReference type="Gene3D" id="3.10.20.30">
    <property type="match status" value="1"/>
</dbReference>
<reference evidence="1" key="1">
    <citation type="journal article" date="2018" name="Int. J. Syst. Evol. Microbiol.">
        <title>Jatrophihabitans telluris sp. nov., isolated from sediment soil of lava forest wetlands and the emended description of the genus Jatrophihabitans.</title>
        <authorList>
            <person name="Lee K.C."/>
            <person name="Suh M.K."/>
            <person name="Eom M.K."/>
            <person name="Kim K.K."/>
            <person name="Kim J.S."/>
            <person name="Kim D.S."/>
            <person name="Ko S.H."/>
            <person name="Shin Y.K."/>
            <person name="Lee J.S."/>
        </authorList>
    </citation>
    <scope>NUCLEOTIDE SEQUENCE</scope>
    <source>
        <strain evidence="1">N237</strain>
    </source>
</reference>
<protein>
    <submittedName>
        <fullName evidence="1">Sulfur carrier protein ThiS</fullName>
    </submittedName>
</protein>
<dbReference type="InterPro" id="IPR016155">
    <property type="entry name" value="Mopterin_synth/thiamin_S_b"/>
</dbReference>
<dbReference type="NCBIfam" id="TIGR01683">
    <property type="entry name" value="thiS"/>
    <property type="match status" value="1"/>
</dbReference>